<organism evidence="4 5">
    <name type="scientific">Phanerochaete sordida</name>
    <dbReference type="NCBI Taxonomy" id="48140"/>
    <lineage>
        <taxon>Eukaryota</taxon>
        <taxon>Fungi</taxon>
        <taxon>Dikarya</taxon>
        <taxon>Basidiomycota</taxon>
        <taxon>Agaricomycotina</taxon>
        <taxon>Agaricomycetes</taxon>
        <taxon>Polyporales</taxon>
        <taxon>Phanerochaetaceae</taxon>
        <taxon>Phanerochaete</taxon>
    </lineage>
</organism>
<feature type="transmembrane region" description="Helical" evidence="2">
    <location>
        <begin position="33"/>
        <end position="55"/>
    </location>
</feature>
<dbReference type="InterPro" id="IPR023210">
    <property type="entry name" value="NADP_OxRdtase_dom"/>
</dbReference>
<dbReference type="InterPro" id="IPR020471">
    <property type="entry name" value="AKR"/>
</dbReference>
<feature type="domain" description="NADP-dependent oxidoreductase" evidence="3">
    <location>
        <begin position="100"/>
        <end position="349"/>
    </location>
</feature>
<dbReference type="PRINTS" id="PR00069">
    <property type="entry name" value="ALDKETRDTASE"/>
</dbReference>
<protein>
    <submittedName>
        <fullName evidence="4">Aldo/keto reductase</fullName>
    </submittedName>
</protein>
<sequence>MPRDQYELLAAGDDDKALDELENRLRFNRVKKVLFHFLVVLAIMFAGFKGLKAYIKSSGQWLHKQPCGGQRNYSVRLPSHYQLPSGHQIPSVALGVWKATPGEVGPAVTAALKAGYRHIDDAWAYRNEEEVGKAIKDSGIPRDELWLTSKLWNTFHAPEDVEEALDDSLSKLGTEYLDLYLIHWPIAFKKGSNNELDVALTADPYPTWQKLEEMVDKGKVRNIGISNFNIARVKNLTANPLKYQPAVNQVELNFWNPQPELLAWARENGLLLEAYSPLGSNNQVKETLSVPEVKEIAGELGITPAQVIISWHVQRGTVVLPKSVTPSRVQENLQITALPEDLFDKLEAAAAAHPPKRVVNPSQSWGLGFDLFEDEWPY</sequence>
<evidence type="ECO:0000259" key="3">
    <source>
        <dbReference type="Pfam" id="PF00248"/>
    </source>
</evidence>
<dbReference type="CDD" id="cd19071">
    <property type="entry name" value="AKR_AKR1-5-like"/>
    <property type="match status" value="1"/>
</dbReference>
<reference evidence="4 5" key="1">
    <citation type="submission" date="2021-08" db="EMBL/GenBank/DDBJ databases">
        <title>Draft Genome Sequence of Phanerochaete sordida strain YK-624.</title>
        <authorList>
            <person name="Mori T."/>
            <person name="Dohra H."/>
            <person name="Suzuki T."/>
            <person name="Kawagishi H."/>
            <person name="Hirai H."/>
        </authorList>
    </citation>
    <scope>NUCLEOTIDE SEQUENCE [LARGE SCALE GENOMIC DNA]</scope>
    <source>
        <strain evidence="4 5">YK-624</strain>
    </source>
</reference>
<proteinExistence type="predicted"/>
<accession>A0A9P3GF11</accession>
<evidence type="ECO:0000313" key="4">
    <source>
        <dbReference type="EMBL" id="GJE92565.1"/>
    </source>
</evidence>
<keyword evidence="1" id="KW-0560">Oxidoreductase</keyword>
<dbReference type="PANTHER" id="PTHR11732">
    <property type="entry name" value="ALDO/KETO REDUCTASE"/>
    <property type="match status" value="1"/>
</dbReference>
<keyword evidence="5" id="KW-1185">Reference proteome</keyword>
<keyword evidence="2" id="KW-0472">Membrane</keyword>
<evidence type="ECO:0000313" key="5">
    <source>
        <dbReference type="Proteomes" id="UP000703269"/>
    </source>
</evidence>
<dbReference type="SUPFAM" id="SSF51430">
    <property type="entry name" value="NAD(P)-linked oxidoreductase"/>
    <property type="match status" value="1"/>
</dbReference>
<dbReference type="OrthoDB" id="416253at2759"/>
<dbReference type="FunFam" id="3.20.20.100:FF:000002">
    <property type="entry name" value="2,5-diketo-D-gluconic acid reductase A"/>
    <property type="match status" value="1"/>
</dbReference>
<dbReference type="InterPro" id="IPR036812">
    <property type="entry name" value="NAD(P)_OxRdtase_dom_sf"/>
</dbReference>
<dbReference type="AlphaFoldDB" id="A0A9P3GF11"/>
<dbReference type="Gene3D" id="3.20.20.100">
    <property type="entry name" value="NADP-dependent oxidoreductase domain"/>
    <property type="match status" value="1"/>
</dbReference>
<dbReference type="EMBL" id="BPQB01000027">
    <property type="protein sequence ID" value="GJE92565.1"/>
    <property type="molecule type" value="Genomic_DNA"/>
</dbReference>
<dbReference type="InterPro" id="IPR018170">
    <property type="entry name" value="Aldo/ket_reductase_CS"/>
</dbReference>
<dbReference type="PROSITE" id="PS00062">
    <property type="entry name" value="ALDOKETO_REDUCTASE_2"/>
    <property type="match status" value="1"/>
</dbReference>
<comment type="caution">
    <text evidence="4">The sequence shown here is derived from an EMBL/GenBank/DDBJ whole genome shotgun (WGS) entry which is preliminary data.</text>
</comment>
<evidence type="ECO:0000256" key="1">
    <source>
        <dbReference type="ARBA" id="ARBA00023002"/>
    </source>
</evidence>
<keyword evidence="2" id="KW-1133">Transmembrane helix</keyword>
<name>A0A9P3GF11_9APHY</name>
<keyword evidence="2" id="KW-0812">Transmembrane</keyword>
<gene>
    <name evidence="4" type="ORF">PsYK624_087200</name>
</gene>
<dbReference type="Pfam" id="PF00248">
    <property type="entry name" value="Aldo_ket_red"/>
    <property type="match status" value="1"/>
</dbReference>
<evidence type="ECO:0000256" key="2">
    <source>
        <dbReference type="SAM" id="Phobius"/>
    </source>
</evidence>
<dbReference type="GO" id="GO:0016616">
    <property type="term" value="F:oxidoreductase activity, acting on the CH-OH group of donors, NAD or NADP as acceptor"/>
    <property type="evidence" value="ECO:0007669"/>
    <property type="project" value="UniProtKB-ARBA"/>
</dbReference>
<dbReference type="Proteomes" id="UP000703269">
    <property type="component" value="Unassembled WGS sequence"/>
</dbReference>